<feature type="domain" description="CusB-like beta-barrel" evidence="2">
    <location>
        <begin position="245"/>
        <end position="287"/>
    </location>
</feature>
<evidence type="ECO:0000259" key="2">
    <source>
        <dbReference type="Pfam" id="PF25954"/>
    </source>
</evidence>
<evidence type="ECO:0000256" key="1">
    <source>
        <dbReference type="SAM" id="Coils"/>
    </source>
</evidence>
<dbReference type="SUPFAM" id="SSF111369">
    <property type="entry name" value="HlyD-like secretion proteins"/>
    <property type="match status" value="3"/>
</dbReference>
<protein>
    <submittedName>
        <fullName evidence="3">HlyD family secretion protein</fullName>
    </submittedName>
</protein>
<dbReference type="InterPro" id="IPR050739">
    <property type="entry name" value="MFP"/>
</dbReference>
<keyword evidence="4" id="KW-1185">Reference proteome</keyword>
<keyword evidence="1" id="KW-0175">Coiled coil</keyword>
<dbReference type="Gene3D" id="1.10.287.470">
    <property type="entry name" value="Helix hairpin bin"/>
    <property type="match status" value="1"/>
</dbReference>
<dbReference type="Gene3D" id="2.40.50.100">
    <property type="match status" value="2"/>
</dbReference>
<dbReference type="EMBL" id="JAKZEU010000004">
    <property type="protein sequence ID" value="MCQ0971437.1"/>
    <property type="molecule type" value="Genomic_DNA"/>
</dbReference>
<dbReference type="Proteomes" id="UP001203945">
    <property type="component" value="Unassembled WGS sequence"/>
</dbReference>
<name>A0ABT1MSZ7_9RHOB</name>
<dbReference type="Gene3D" id="2.40.30.170">
    <property type="match status" value="1"/>
</dbReference>
<dbReference type="PANTHER" id="PTHR30386:SF24">
    <property type="entry name" value="MULTIDRUG RESISTANCE EFFLUX PUMP"/>
    <property type="match status" value="1"/>
</dbReference>
<accession>A0ABT1MSZ7</accession>
<reference evidence="3 4" key="1">
    <citation type="submission" date="2022-03" db="EMBL/GenBank/DDBJ databases">
        <authorList>
            <person name="He Y."/>
        </authorList>
    </citation>
    <scope>NUCLEOTIDE SEQUENCE [LARGE SCALE GENOMIC DNA]</scope>
    <source>
        <strain evidence="3 4">TK19116</strain>
    </source>
</reference>
<comment type="caution">
    <text evidence="3">The sequence shown here is derived from an EMBL/GenBank/DDBJ whole genome shotgun (WGS) entry which is preliminary data.</text>
</comment>
<proteinExistence type="predicted"/>
<evidence type="ECO:0000313" key="3">
    <source>
        <dbReference type="EMBL" id="MCQ0971437.1"/>
    </source>
</evidence>
<evidence type="ECO:0000313" key="4">
    <source>
        <dbReference type="Proteomes" id="UP001203945"/>
    </source>
</evidence>
<organism evidence="3 4">
    <name type="scientific">Paracoccus albicereus</name>
    <dbReference type="NCBI Taxonomy" id="2922394"/>
    <lineage>
        <taxon>Bacteria</taxon>
        <taxon>Pseudomonadati</taxon>
        <taxon>Pseudomonadota</taxon>
        <taxon>Alphaproteobacteria</taxon>
        <taxon>Rhodobacterales</taxon>
        <taxon>Paracoccaceae</taxon>
        <taxon>Paracoccus</taxon>
    </lineage>
</organism>
<gene>
    <name evidence="3" type="ORF">MLD63_13515</name>
</gene>
<feature type="coiled-coil region" evidence="1">
    <location>
        <begin position="163"/>
        <end position="204"/>
    </location>
</feature>
<dbReference type="Pfam" id="PF25954">
    <property type="entry name" value="Beta-barrel_RND_2"/>
    <property type="match status" value="1"/>
</dbReference>
<dbReference type="PANTHER" id="PTHR30386">
    <property type="entry name" value="MEMBRANE FUSION SUBUNIT OF EMRAB-TOLC MULTIDRUG EFFLUX PUMP"/>
    <property type="match status" value="1"/>
</dbReference>
<dbReference type="InterPro" id="IPR058792">
    <property type="entry name" value="Beta-barrel_RND_2"/>
</dbReference>
<feature type="coiled-coil region" evidence="1">
    <location>
        <begin position="104"/>
        <end position="138"/>
    </location>
</feature>
<sequence length="352" mass="36707">MFRNVLPVVVIAALCAGGWFGSQWWMTGRFLEKTDDAYVAADITMISARVDGYVADVPVRSNQHVSAGDVLVRLDDGDSRNALATAKSRWETAGQTLIRIDAQIDAARAAVTQAEAARDTAEAQLRTASTNADRARRLASGNVTSQAQLDSANEAFDVARAGVAGAKAAITSAEAQVAVLQAQRAEAEGQRQELKVAVDQAQRDLDLTVLTAPANGIVANMTLEPGDLVTPGTRLAALVPDGSLYVEANLKETQMAGIANGAEVEMTFDALPGQTYIGHVASISPATGAVFSLLPAENATGNFTKIVQRVPVRIAIPEDALASGALRAGLSTEIAIDTRNGGETPIATTAAE</sequence>